<dbReference type="InterPro" id="IPR013783">
    <property type="entry name" value="Ig-like_fold"/>
</dbReference>
<dbReference type="GO" id="GO:0016477">
    <property type="term" value="P:cell migration"/>
    <property type="evidence" value="ECO:0007669"/>
    <property type="project" value="TreeGrafter"/>
</dbReference>
<dbReference type="CDD" id="cd14204">
    <property type="entry name" value="PTKc_Mer"/>
    <property type="match status" value="1"/>
</dbReference>
<comment type="similarity">
    <text evidence="2">Belongs to the protein kinase superfamily. CAMK Ser/Thr protein kinase family.</text>
</comment>
<evidence type="ECO:0000256" key="3">
    <source>
        <dbReference type="ARBA" id="ARBA00011902"/>
    </source>
</evidence>
<dbReference type="CDD" id="cd00063">
    <property type="entry name" value="FN3"/>
    <property type="match status" value="2"/>
</dbReference>
<evidence type="ECO:0000256" key="19">
    <source>
        <dbReference type="PROSITE-ProRule" id="PRU10141"/>
    </source>
</evidence>
<dbReference type="GO" id="GO:0043235">
    <property type="term" value="C:receptor complex"/>
    <property type="evidence" value="ECO:0007669"/>
    <property type="project" value="TreeGrafter"/>
</dbReference>
<dbReference type="InterPro" id="IPR001245">
    <property type="entry name" value="Ser-Thr/Tyr_kinase_cat_dom"/>
</dbReference>
<dbReference type="SUPFAM" id="SSF56112">
    <property type="entry name" value="Protein kinase-like (PK-like)"/>
    <property type="match status" value="1"/>
</dbReference>
<evidence type="ECO:0000256" key="10">
    <source>
        <dbReference type="ARBA" id="ARBA00022840"/>
    </source>
</evidence>
<dbReference type="PANTHER" id="PTHR24416">
    <property type="entry name" value="TYROSINE-PROTEIN KINASE RECEPTOR"/>
    <property type="match status" value="1"/>
</dbReference>
<keyword evidence="26" id="KW-1185">Reference proteome</keyword>
<dbReference type="PROSITE" id="PS00109">
    <property type="entry name" value="PROTEIN_KINASE_TYR"/>
    <property type="match status" value="1"/>
</dbReference>
<dbReference type="GO" id="GO:0007169">
    <property type="term" value="P:cell surface receptor protein tyrosine kinase signaling pathway"/>
    <property type="evidence" value="ECO:0007669"/>
    <property type="project" value="TreeGrafter"/>
</dbReference>
<keyword evidence="8 19" id="KW-0547">Nucleotide-binding</keyword>
<name>A0A8C0API3_9AVES</name>
<dbReference type="FunFam" id="1.10.510.10:FF:000089">
    <property type="entry name" value="Tyrosine-protein kinase receptor TYRO3"/>
    <property type="match status" value="1"/>
</dbReference>
<proteinExistence type="inferred from homology"/>
<feature type="domain" description="Fibronectin type-III" evidence="24">
    <location>
        <begin position="366"/>
        <end position="463"/>
    </location>
</feature>
<evidence type="ECO:0000259" key="22">
    <source>
        <dbReference type="PROSITE" id="PS50011"/>
    </source>
</evidence>
<keyword evidence="6 21" id="KW-0812">Transmembrane</keyword>
<dbReference type="InterPro" id="IPR017441">
    <property type="entry name" value="Protein_kinase_ATP_BS"/>
</dbReference>
<evidence type="ECO:0000256" key="17">
    <source>
        <dbReference type="ARBA" id="ARBA00023319"/>
    </source>
</evidence>
<dbReference type="SMART" id="SM00219">
    <property type="entry name" value="TyrKc"/>
    <property type="match status" value="1"/>
</dbReference>
<dbReference type="Proteomes" id="UP000694555">
    <property type="component" value="Unplaced"/>
</dbReference>
<dbReference type="Gene3D" id="3.30.200.20">
    <property type="entry name" value="Phosphorylase Kinase, domain 1"/>
    <property type="match status" value="1"/>
</dbReference>
<evidence type="ECO:0000256" key="1">
    <source>
        <dbReference type="ARBA" id="ARBA00004479"/>
    </source>
</evidence>
<evidence type="ECO:0000259" key="23">
    <source>
        <dbReference type="PROSITE" id="PS50835"/>
    </source>
</evidence>
<evidence type="ECO:0000256" key="2">
    <source>
        <dbReference type="ARBA" id="ARBA00006692"/>
    </source>
</evidence>
<dbReference type="EC" id="2.7.10.1" evidence="3"/>
<dbReference type="InterPro" id="IPR020635">
    <property type="entry name" value="Tyr_kinase_cat_dom"/>
</dbReference>
<dbReference type="Pfam" id="PF07714">
    <property type="entry name" value="PK_Tyr_Ser-Thr"/>
    <property type="match status" value="1"/>
</dbReference>
<dbReference type="InterPro" id="IPR011009">
    <property type="entry name" value="Kinase-like_dom_sf"/>
</dbReference>
<dbReference type="Gene3D" id="1.10.510.10">
    <property type="entry name" value="Transferase(Phosphotransferase) domain 1"/>
    <property type="match status" value="1"/>
</dbReference>
<dbReference type="InterPro" id="IPR013151">
    <property type="entry name" value="Immunoglobulin_dom"/>
</dbReference>
<keyword evidence="5" id="KW-0808">Transferase</keyword>
<keyword evidence="16" id="KW-0325">Glycoprotein</keyword>
<comment type="catalytic activity">
    <reaction evidence="18">
        <text>L-tyrosyl-[protein] + ATP = O-phospho-L-tyrosyl-[protein] + ADP + H(+)</text>
        <dbReference type="Rhea" id="RHEA:10596"/>
        <dbReference type="Rhea" id="RHEA-COMP:10136"/>
        <dbReference type="Rhea" id="RHEA-COMP:20101"/>
        <dbReference type="ChEBI" id="CHEBI:15378"/>
        <dbReference type="ChEBI" id="CHEBI:30616"/>
        <dbReference type="ChEBI" id="CHEBI:46858"/>
        <dbReference type="ChEBI" id="CHEBI:61978"/>
        <dbReference type="ChEBI" id="CHEBI:456216"/>
        <dbReference type="EC" id="2.7.10.1"/>
    </reaction>
</comment>
<dbReference type="PROSITE" id="PS50835">
    <property type="entry name" value="IG_LIKE"/>
    <property type="match status" value="2"/>
</dbReference>
<keyword evidence="17" id="KW-0393">Immunoglobulin domain</keyword>
<dbReference type="GO" id="GO:0004714">
    <property type="term" value="F:transmembrane receptor protein tyrosine kinase activity"/>
    <property type="evidence" value="ECO:0007669"/>
    <property type="project" value="UniProtKB-EC"/>
</dbReference>
<keyword evidence="15" id="KW-0675">Receptor</keyword>
<evidence type="ECO:0000256" key="20">
    <source>
        <dbReference type="SAM" id="MobiDB-lite"/>
    </source>
</evidence>
<dbReference type="InterPro" id="IPR007110">
    <property type="entry name" value="Ig-like_dom"/>
</dbReference>
<dbReference type="InterPro" id="IPR003961">
    <property type="entry name" value="FN3_dom"/>
</dbReference>
<evidence type="ECO:0000256" key="9">
    <source>
        <dbReference type="ARBA" id="ARBA00022777"/>
    </source>
</evidence>
<feature type="region of interest" description="Disordered" evidence="20">
    <location>
        <begin position="37"/>
        <end position="72"/>
    </location>
</feature>
<evidence type="ECO:0000313" key="26">
    <source>
        <dbReference type="Proteomes" id="UP000694555"/>
    </source>
</evidence>
<dbReference type="InterPro" id="IPR036116">
    <property type="entry name" value="FN3_sf"/>
</dbReference>
<dbReference type="InterPro" id="IPR036179">
    <property type="entry name" value="Ig-like_dom_sf"/>
</dbReference>
<keyword evidence="4" id="KW-0597">Phosphoprotein</keyword>
<evidence type="ECO:0000256" key="13">
    <source>
        <dbReference type="ARBA" id="ARBA00023137"/>
    </source>
</evidence>
<dbReference type="PANTHER" id="PTHR24416:SF257">
    <property type="entry name" value="TYROSINE-PROTEIN KINASE MER"/>
    <property type="match status" value="1"/>
</dbReference>
<dbReference type="SMART" id="SM00060">
    <property type="entry name" value="FN3"/>
    <property type="match status" value="2"/>
</dbReference>
<reference evidence="25" key="1">
    <citation type="submission" date="2025-08" db="UniProtKB">
        <authorList>
            <consortium name="Ensembl"/>
        </authorList>
    </citation>
    <scope>IDENTIFICATION</scope>
</reference>
<evidence type="ECO:0000256" key="12">
    <source>
        <dbReference type="ARBA" id="ARBA00023136"/>
    </source>
</evidence>
<keyword evidence="12 21" id="KW-0472">Membrane</keyword>
<keyword evidence="9" id="KW-0418">Kinase</keyword>
<dbReference type="GO" id="GO:0005524">
    <property type="term" value="F:ATP binding"/>
    <property type="evidence" value="ECO:0007669"/>
    <property type="project" value="UniProtKB-UniRule"/>
</dbReference>
<dbReference type="PROSITE" id="PS50853">
    <property type="entry name" value="FN3"/>
    <property type="match status" value="2"/>
</dbReference>
<keyword evidence="13" id="KW-0829">Tyrosine-protein kinase</keyword>
<dbReference type="FunFam" id="3.30.200.20:FF:000111">
    <property type="entry name" value="Tyrosine-protein kinase receptor TYRO3"/>
    <property type="match status" value="1"/>
</dbReference>
<dbReference type="InterPro" id="IPR000719">
    <property type="entry name" value="Prot_kinase_dom"/>
</dbReference>
<feature type="domain" description="Ig-like" evidence="23">
    <location>
        <begin position="79"/>
        <end position="172"/>
    </location>
</feature>
<feature type="domain" description="Ig-like" evidence="23">
    <location>
        <begin position="183"/>
        <end position="311"/>
    </location>
</feature>
<evidence type="ECO:0000256" key="15">
    <source>
        <dbReference type="ARBA" id="ARBA00023170"/>
    </source>
</evidence>
<dbReference type="PROSITE" id="PS50011">
    <property type="entry name" value="PROTEIN_KINASE_DOM"/>
    <property type="match status" value="1"/>
</dbReference>
<dbReference type="Pfam" id="PF00047">
    <property type="entry name" value="ig"/>
    <property type="match status" value="1"/>
</dbReference>
<keyword evidence="11 21" id="KW-1133">Transmembrane helix</keyword>
<dbReference type="PRINTS" id="PR00109">
    <property type="entry name" value="TYRKINASE"/>
</dbReference>
<dbReference type="Pfam" id="PF00041">
    <property type="entry name" value="fn3"/>
    <property type="match status" value="2"/>
</dbReference>
<evidence type="ECO:0000256" key="16">
    <source>
        <dbReference type="ARBA" id="ARBA00023180"/>
    </source>
</evidence>
<dbReference type="InterPro" id="IPR050122">
    <property type="entry name" value="RTK"/>
</dbReference>
<keyword evidence="14" id="KW-1015">Disulfide bond</keyword>
<evidence type="ECO:0000313" key="25">
    <source>
        <dbReference type="Ensembl" id="ENSBJAP00000004754.1"/>
    </source>
</evidence>
<organism evidence="25 26">
    <name type="scientific">Buteo japonicus</name>
    <dbReference type="NCBI Taxonomy" id="224669"/>
    <lineage>
        <taxon>Eukaryota</taxon>
        <taxon>Metazoa</taxon>
        <taxon>Chordata</taxon>
        <taxon>Craniata</taxon>
        <taxon>Vertebrata</taxon>
        <taxon>Euteleostomi</taxon>
        <taxon>Archelosauria</taxon>
        <taxon>Archosauria</taxon>
        <taxon>Dinosauria</taxon>
        <taxon>Saurischia</taxon>
        <taxon>Theropoda</taxon>
        <taxon>Coelurosauria</taxon>
        <taxon>Aves</taxon>
        <taxon>Neognathae</taxon>
        <taxon>Neoaves</taxon>
        <taxon>Telluraves</taxon>
        <taxon>Accipitrimorphae</taxon>
        <taxon>Accipitriformes</taxon>
        <taxon>Accipitridae</taxon>
        <taxon>Accipitrinae</taxon>
        <taxon>Buteo</taxon>
    </lineage>
</organism>
<accession>A0A8C0API3</accession>
<evidence type="ECO:0000256" key="4">
    <source>
        <dbReference type="ARBA" id="ARBA00022553"/>
    </source>
</evidence>
<keyword evidence="10 19" id="KW-0067">ATP-binding</keyword>
<dbReference type="PROSITE" id="PS00107">
    <property type="entry name" value="PROTEIN_KINASE_ATP"/>
    <property type="match status" value="1"/>
</dbReference>
<dbReference type="FunFam" id="2.60.40.10:FF:000834">
    <property type="entry name" value="Proto-oncogene tyrosine-protein kinase MER"/>
    <property type="match status" value="1"/>
</dbReference>
<evidence type="ECO:0000256" key="21">
    <source>
        <dbReference type="SAM" id="Phobius"/>
    </source>
</evidence>
<dbReference type="SUPFAM" id="SSF49265">
    <property type="entry name" value="Fibronectin type III"/>
    <property type="match status" value="1"/>
</dbReference>
<dbReference type="Gene3D" id="2.60.40.10">
    <property type="entry name" value="Immunoglobulins"/>
    <property type="match status" value="4"/>
</dbReference>
<sequence length="978" mass="107372">MVGLRSVLEGGTCCLGVTKPRSSLADDADRNRGLRPYLSAESHRHERSVATVGHWPHRSPEQPQDEPSASSLGQIKFNPTVQHIVINEHKDVTFNCSIKVPQLLLRPETPGISLWKDGRELHVLDRIATSHFEIADEEEVTMTSTFSILAAQRSDNGSYVCKLNISGTEVVSDPISVQLEGLPHFIRQPEKLNVTKNSPFNLTCQAVGPPEPVEIYWFRNNIQVNEKPHISPSVLTVPGEEARCATFVLRPPADCPWLFPAGIPSAPTSVHVLNRTAHSIVISWVPGFDAFSALYSCSVQVKEAVPRSNVSLLLFNTSVPPHVYHIQQLGPMADYNIRVSCRNEVGWSAFSPWITASTTEGAPTTPPLNVTVSFNESISSVEIRWVKPPLGKIHGELQGYHIWYRWQNSKELQNISTEAQPNTSVAVLPVVATNATCSVRVAAITKGGVGPFSSPVEVFIPGSGLITSAPSSTPASGNADSFIVALGFICGTIAVGLILCLSVVIQKRCVETKYGNAFSSNDLELAVNYTAKKSYCRRAVELTLGSLGVSSELQQKLQDVVVDRNALSLGKVLGEGEFGSVMEGHLSQPEGTPQKVAVKTMKLDNFSQREIEEFLSEAACMKDFDHPNVIKLLGVCIELSSQQVPKPMVILPFMKYGDLHSFLLRSRLEMAPQFVPLQTLVKFMVDIALGMEYLSSRHFLHRDLAARNCMLRDDMTVCVADFGLSKKIYSGDYYRQGRIAKMPVKWIAIESLADRVYTTKSDVWAFGVTMWEIATRGMTPYPGVQNHEIYEYLFHGQRLKKPEDCLDELYEIMSACWRANPTTRPTFSQLKVHLEKLLENLPTVRGSGDIIYINTSLPEESPDSTQDSGFPQVDSDLDPGDVAEPCSPRAEKALVAVDVHHNEQWGTRYVLEEQLGGPAEEAYVPLLPNGVAGEGSEWTQASTLPAGSSLVPELPCADSCTEDSEVLLGKGEPAQSGV</sequence>
<dbReference type="FunFam" id="2.60.40.10:FF:001050">
    <property type="entry name" value="MER proto-oncogene, tyrosine kinase"/>
    <property type="match status" value="1"/>
</dbReference>
<feature type="domain" description="Protein kinase" evidence="22">
    <location>
        <begin position="567"/>
        <end position="838"/>
    </location>
</feature>
<keyword evidence="7" id="KW-0677">Repeat</keyword>
<dbReference type="InterPro" id="IPR008266">
    <property type="entry name" value="Tyr_kinase_AS"/>
</dbReference>
<feature type="compositionally biased region" description="Polar residues" evidence="20">
    <location>
        <begin position="61"/>
        <end position="72"/>
    </location>
</feature>
<dbReference type="GO" id="GO:0006909">
    <property type="term" value="P:phagocytosis"/>
    <property type="evidence" value="ECO:0007669"/>
    <property type="project" value="TreeGrafter"/>
</dbReference>
<evidence type="ECO:0000256" key="14">
    <source>
        <dbReference type="ARBA" id="ARBA00023157"/>
    </source>
</evidence>
<evidence type="ECO:0000256" key="18">
    <source>
        <dbReference type="ARBA" id="ARBA00051243"/>
    </source>
</evidence>
<protein>
    <recommendedName>
        <fullName evidence="3">receptor protein-tyrosine kinase</fullName>
        <ecNumber evidence="3">2.7.10.1</ecNumber>
    </recommendedName>
</protein>
<comment type="subcellular location">
    <subcellularLocation>
        <location evidence="1">Membrane</location>
        <topology evidence="1">Single-pass type I membrane protein</topology>
    </subcellularLocation>
</comment>
<dbReference type="GO" id="GO:0007399">
    <property type="term" value="P:nervous system development"/>
    <property type="evidence" value="ECO:0007669"/>
    <property type="project" value="TreeGrafter"/>
</dbReference>
<feature type="transmembrane region" description="Helical" evidence="21">
    <location>
        <begin position="482"/>
        <end position="505"/>
    </location>
</feature>
<dbReference type="Ensembl" id="ENSBJAT00000004893.1">
    <property type="protein sequence ID" value="ENSBJAP00000004754.1"/>
    <property type="gene ID" value="ENSBJAG00000003427.1"/>
</dbReference>
<dbReference type="SMART" id="SM00409">
    <property type="entry name" value="IG"/>
    <property type="match status" value="2"/>
</dbReference>
<dbReference type="GO" id="GO:0005886">
    <property type="term" value="C:plasma membrane"/>
    <property type="evidence" value="ECO:0007669"/>
    <property type="project" value="TreeGrafter"/>
</dbReference>
<feature type="domain" description="Fibronectin type-III" evidence="24">
    <location>
        <begin position="266"/>
        <end position="361"/>
    </location>
</feature>
<evidence type="ECO:0000256" key="6">
    <source>
        <dbReference type="ARBA" id="ARBA00022692"/>
    </source>
</evidence>
<dbReference type="FunFam" id="2.60.40.10:FF:000902">
    <property type="entry name" value="MER proto-oncogene, tyrosine kinase"/>
    <property type="match status" value="1"/>
</dbReference>
<evidence type="ECO:0000256" key="5">
    <source>
        <dbReference type="ARBA" id="ARBA00022679"/>
    </source>
</evidence>
<reference evidence="25" key="2">
    <citation type="submission" date="2025-09" db="UniProtKB">
        <authorList>
            <consortium name="Ensembl"/>
        </authorList>
    </citation>
    <scope>IDENTIFICATION</scope>
</reference>
<feature type="binding site" evidence="19">
    <location>
        <position position="599"/>
    </location>
    <ligand>
        <name>ATP</name>
        <dbReference type="ChEBI" id="CHEBI:30616"/>
    </ligand>
</feature>
<evidence type="ECO:0000259" key="24">
    <source>
        <dbReference type="PROSITE" id="PS50853"/>
    </source>
</evidence>
<evidence type="ECO:0000256" key="7">
    <source>
        <dbReference type="ARBA" id="ARBA00022737"/>
    </source>
</evidence>
<dbReference type="InterPro" id="IPR003599">
    <property type="entry name" value="Ig_sub"/>
</dbReference>
<dbReference type="SUPFAM" id="SSF48726">
    <property type="entry name" value="Immunoglobulin"/>
    <property type="match status" value="2"/>
</dbReference>
<dbReference type="AlphaFoldDB" id="A0A8C0API3"/>
<evidence type="ECO:0000256" key="11">
    <source>
        <dbReference type="ARBA" id="ARBA00022989"/>
    </source>
</evidence>
<evidence type="ECO:0000256" key="8">
    <source>
        <dbReference type="ARBA" id="ARBA00022741"/>
    </source>
</evidence>